<evidence type="ECO:0000313" key="2">
    <source>
        <dbReference type="Proteomes" id="UP000276133"/>
    </source>
</evidence>
<sequence length="162" mass="18674">MTLKFFLRKIFINSVRITCENFGMTDQFLDQNFQIKQPTKKFVSLKLKLLIKYSIKNSIDDTWSSDLDTEKCKEMHRNNLNTRFSSKMALGLCQTSIKSKLIIDSKNVQQSMLHYIAVSFCAVSVNRIHGKIAKSFTTLNIVTLRLLYTWLVSPYLGFAVSS</sequence>
<keyword evidence="2" id="KW-1185">Reference proteome</keyword>
<dbReference type="AlphaFoldDB" id="A0A3M7RAI9"/>
<dbReference type="Proteomes" id="UP000276133">
    <property type="component" value="Unassembled WGS sequence"/>
</dbReference>
<protein>
    <submittedName>
        <fullName evidence="1">Uncharacterized protein</fullName>
    </submittedName>
</protein>
<accession>A0A3M7RAI9</accession>
<evidence type="ECO:0000313" key="1">
    <source>
        <dbReference type="EMBL" id="RNA20612.1"/>
    </source>
</evidence>
<dbReference type="EMBL" id="REGN01003814">
    <property type="protein sequence ID" value="RNA20612.1"/>
    <property type="molecule type" value="Genomic_DNA"/>
</dbReference>
<comment type="caution">
    <text evidence="1">The sequence shown here is derived from an EMBL/GenBank/DDBJ whole genome shotgun (WGS) entry which is preliminary data.</text>
</comment>
<gene>
    <name evidence="1" type="ORF">BpHYR1_024523</name>
</gene>
<name>A0A3M7RAI9_BRAPC</name>
<organism evidence="1 2">
    <name type="scientific">Brachionus plicatilis</name>
    <name type="common">Marine rotifer</name>
    <name type="synonym">Brachionus muelleri</name>
    <dbReference type="NCBI Taxonomy" id="10195"/>
    <lineage>
        <taxon>Eukaryota</taxon>
        <taxon>Metazoa</taxon>
        <taxon>Spiralia</taxon>
        <taxon>Gnathifera</taxon>
        <taxon>Rotifera</taxon>
        <taxon>Eurotatoria</taxon>
        <taxon>Monogononta</taxon>
        <taxon>Pseudotrocha</taxon>
        <taxon>Ploima</taxon>
        <taxon>Brachionidae</taxon>
        <taxon>Brachionus</taxon>
    </lineage>
</organism>
<reference evidence="1 2" key="1">
    <citation type="journal article" date="2018" name="Sci. Rep.">
        <title>Genomic signatures of local adaptation to the degree of environmental predictability in rotifers.</title>
        <authorList>
            <person name="Franch-Gras L."/>
            <person name="Hahn C."/>
            <person name="Garcia-Roger E.M."/>
            <person name="Carmona M.J."/>
            <person name="Serra M."/>
            <person name="Gomez A."/>
        </authorList>
    </citation>
    <scope>NUCLEOTIDE SEQUENCE [LARGE SCALE GENOMIC DNA]</scope>
    <source>
        <strain evidence="1">HYR1</strain>
    </source>
</reference>
<proteinExistence type="predicted"/>